<keyword evidence="1" id="KW-0677">Repeat</keyword>
<evidence type="ECO:0000256" key="3">
    <source>
        <dbReference type="PROSITE-ProRule" id="PRU00023"/>
    </source>
</evidence>
<dbReference type="AlphaFoldDB" id="A0A0G4GPD1"/>
<evidence type="ECO:0000256" key="2">
    <source>
        <dbReference type="ARBA" id="ARBA00023043"/>
    </source>
</evidence>
<dbReference type="Pfam" id="PF13637">
    <property type="entry name" value="Ank_4"/>
    <property type="match status" value="1"/>
</dbReference>
<feature type="repeat" description="ANK" evidence="3">
    <location>
        <begin position="801"/>
        <end position="833"/>
    </location>
</feature>
<dbReference type="Pfam" id="PF12796">
    <property type="entry name" value="Ank_2"/>
    <property type="match status" value="1"/>
</dbReference>
<dbReference type="InterPro" id="IPR036770">
    <property type="entry name" value="Ankyrin_rpt-contain_sf"/>
</dbReference>
<gene>
    <name evidence="5" type="ORF">Cvel_4999</name>
</gene>
<feature type="compositionally biased region" description="Acidic residues" evidence="4">
    <location>
        <begin position="515"/>
        <end position="567"/>
    </location>
</feature>
<dbReference type="GO" id="GO:0045944">
    <property type="term" value="P:positive regulation of transcription by RNA polymerase II"/>
    <property type="evidence" value="ECO:0007669"/>
    <property type="project" value="TreeGrafter"/>
</dbReference>
<evidence type="ECO:0000256" key="4">
    <source>
        <dbReference type="SAM" id="MobiDB-lite"/>
    </source>
</evidence>
<dbReference type="PROSITE" id="PS50088">
    <property type="entry name" value="ANK_REPEAT"/>
    <property type="match status" value="4"/>
</dbReference>
<feature type="repeat" description="ANK" evidence="3">
    <location>
        <begin position="735"/>
        <end position="767"/>
    </location>
</feature>
<dbReference type="Gene3D" id="3.40.50.300">
    <property type="entry name" value="P-loop containing nucleotide triphosphate hydrolases"/>
    <property type="match status" value="1"/>
</dbReference>
<dbReference type="EMBL" id="CDMZ01001402">
    <property type="protein sequence ID" value="CEM32032.1"/>
    <property type="molecule type" value="Genomic_DNA"/>
</dbReference>
<dbReference type="SUPFAM" id="SSF52540">
    <property type="entry name" value="P-loop containing nucleoside triphosphate hydrolases"/>
    <property type="match status" value="1"/>
</dbReference>
<dbReference type="PANTHER" id="PTHR24193:SF121">
    <property type="entry name" value="ADA2A-CONTAINING COMPLEX COMPONENT 3, ISOFORM D"/>
    <property type="match status" value="1"/>
</dbReference>
<dbReference type="PRINTS" id="PR01415">
    <property type="entry name" value="ANKYRIN"/>
</dbReference>
<dbReference type="SUPFAM" id="SSF48403">
    <property type="entry name" value="Ankyrin repeat"/>
    <property type="match status" value="1"/>
</dbReference>
<dbReference type="InterPro" id="IPR027417">
    <property type="entry name" value="P-loop_NTPase"/>
</dbReference>
<protein>
    <submittedName>
        <fullName evidence="5">Uncharacterized protein</fullName>
    </submittedName>
</protein>
<feature type="repeat" description="ANK" evidence="3">
    <location>
        <begin position="702"/>
        <end position="734"/>
    </location>
</feature>
<dbReference type="VEuPathDB" id="CryptoDB:Cvel_4999"/>
<organism evidence="5">
    <name type="scientific">Chromera velia CCMP2878</name>
    <dbReference type="NCBI Taxonomy" id="1169474"/>
    <lineage>
        <taxon>Eukaryota</taxon>
        <taxon>Sar</taxon>
        <taxon>Alveolata</taxon>
        <taxon>Colpodellida</taxon>
        <taxon>Chromeraceae</taxon>
        <taxon>Chromera</taxon>
    </lineage>
</organism>
<dbReference type="PROSITE" id="PS50297">
    <property type="entry name" value="ANK_REP_REGION"/>
    <property type="match status" value="4"/>
</dbReference>
<dbReference type="Gene3D" id="1.25.40.20">
    <property type="entry name" value="Ankyrin repeat-containing domain"/>
    <property type="match status" value="2"/>
</dbReference>
<keyword evidence="2 3" id="KW-0040">ANK repeat</keyword>
<dbReference type="SMART" id="SM00248">
    <property type="entry name" value="ANK"/>
    <property type="match status" value="5"/>
</dbReference>
<name>A0A0G4GPD1_9ALVE</name>
<feature type="region of interest" description="Disordered" evidence="4">
    <location>
        <begin position="491"/>
        <end position="581"/>
    </location>
</feature>
<feature type="repeat" description="ANK" evidence="3">
    <location>
        <begin position="768"/>
        <end position="800"/>
    </location>
</feature>
<evidence type="ECO:0000256" key="1">
    <source>
        <dbReference type="ARBA" id="ARBA00022737"/>
    </source>
</evidence>
<accession>A0A0G4GPD1</accession>
<proteinExistence type="predicted"/>
<dbReference type="InterPro" id="IPR050663">
    <property type="entry name" value="Ankyrin-SOCS_Box"/>
</dbReference>
<evidence type="ECO:0000313" key="5">
    <source>
        <dbReference type="EMBL" id="CEM32032.1"/>
    </source>
</evidence>
<reference evidence="5" key="1">
    <citation type="submission" date="2014-11" db="EMBL/GenBank/DDBJ databases">
        <authorList>
            <person name="Otto D Thomas"/>
            <person name="Naeem Raeece"/>
        </authorList>
    </citation>
    <scope>NUCLEOTIDE SEQUENCE</scope>
</reference>
<dbReference type="InterPro" id="IPR002110">
    <property type="entry name" value="Ankyrin_rpt"/>
</dbReference>
<sequence>MCPQTSDDITAEDVLRAMESVVKERFNSSTIEPHMFLLDDSLEIEIVAPDVPTLEIVDLPGWVQGNPELREQTRALILKHLDPNEDNLVLCVVSGQADSLRSSAILQLLSSEKCAHALPWTVGVITKADVIARPPLGRPSKLLEVLRDVKQGSSNYSSLPFIVPVVNRECSAQAPEELDRLTDLLPLWAKLENERLFFSQLCEDLTPLAQGPKETFNPNDMGLDGLLKQLMRLFRAYMKEKWAVRELKNMRAEREKTKQKLFSLGKDPKDIALPDLIRAAAAQLEKTVARMEPEIEKVVSGTEGGEGGETDGLSDWMIDLSAEGFDDTDSSAESSRLERARLRRYKHDRCEEALRDLPQTLARLAEKVIQTAFEDGSPHDESGLRLCRFENLKKSWLKAATTPEATALCVRKEKEAVDPPLQCARLKWTEWVDVVYEWFLLPTLGQTRERFNLEGGKTLLEENCAEERMALHARLDAIARGIRILKRLRDAPADGDDDGGEPARPSVAATHVDDSSDEEGGDFGDGLLEEFEVGGDEFPEPPGGAEEEEGEGEEEEEGEGTEGDDESLSSPTARLTTEEIRNVRRSTVGRQSLCLAEGEVLTEFLPSYEVVGEDGEEGCGDMNTPPAIAEGAGAAGTEGGQAGMDVQASRRQTEALRLEAMQVAPIRGTLEDLLDAARTGQRKSVKGLLAFGVDVNGKAGPDGRTALHMAAENNKRDVLTLLLLRGADVDVRDKFGMTPLHLAVRHGRKEICTILLEMNASVGAKSNGGCTPLHIAAQYNRKEICSLLLDHGAKVNCKDGLGYTPLHRAAQYGKKEMVSLLVERGAEVNTKDNIGWTPFRVATGEAAAILRARGGTH</sequence>
<dbReference type="PANTHER" id="PTHR24193">
    <property type="entry name" value="ANKYRIN REPEAT PROTEIN"/>
    <property type="match status" value="1"/>
</dbReference>
<dbReference type="GO" id="GO:0000976">
    <property type="term" value="F:transcription cis-regulatory region binding"/>
    <property type="evidence" value="ECO:0007669"/>
    <property type="project" value="TreeGrafter"/>
</dbReference>
<dbReference type="GO" id="GO:0005634">
    <property type="term" value="C:nucleus"/>
    <property type="evidence" value="ECO:0007669"/>
    <property type="project" value="TreeGrafter"/>
</dbReference>